<dbReference type="Pfam" id="PF11700">
    <property type="entry name" value="ATG22"/>
    <property type="match status" value="1"/>
</dbReference>
<feature type="transmembrane region" description="Helical" evidence="6">
    <location>
        <begin position="52"/>
        <end position="72"/>
    </location>
</feature>
<evidence type="ECO:0000256" key="5">
    <source>
        <dbReference type="ARBA" id="ARBA00023136"/>
    </source>
</evidence>
<evidence type="ECO:0000256" key="4">
    <source>
        <dbReference type="ARBA" id="ARBA00022989"/>
    </source>
</evidence>
<keyword evidence="3 6" id="KW-0812">Transmembrane</keyword>
<feature type="transmembrane region" description="Helical" evidence="6">
    <location>
        <begin position="108"/>
        <end position="134"/>
    </location>
</feature>
<feature type="transmembrane region" description="Helical" evidence="6">
    <location>
        <begin position="247"/>
        <end position="267"/>
    </location>
</feature>
<feature type="transmembrane region" description="Helical" evidence="6">
    <location>
        <begin position="398"/>
        <end position="417"/>
    </location>
</feature>
<dbReference type="EMBL" id="NSKE01000008">
    <property type="protein sequence ID" value="PAU93487.1"/>
    <property type="molecule type" value="Genomic_DNA"/>
</dbReference>
<feature type="transmembrane region" description="Helical" evidence="6">
    <location>
        <begin position="146"/>
        <end position="169"/>
    </location>
</feature>
<keyword evidence="5 6" id="KW-0472">Membrane</keyword>
<feature type="transmembrane region" description="Helical" evidence="6">
    <location>
        <begin position="20"/>
        <end position="40"/>
    </location>
</feature>
<evidence type="ECO:0000256" key="2">
    <source>
        <dbReference type="ARBA" id="ARBA00022448"/>
    </source>
</evidence>
<accession>A0A2A2G9G0</accession>
<evidence type="ECO:0000313" key="8">
    <source>
        <dbReference type="EMBL" id="PAU93487.1"/>
    </source>
</evidence>
<feature type="transmembrane region" description="Helical" evidence="6">
    <location>
        <begin position="279"/>
        <end position="300"/>
    </location>
</feature>
<dbReference type="InterPro" id="IPR024671">
    <property type="entry name" value="Atg22-like"/>
</dbReference>
<evidence type="ECO:0000256" key="1">
    <source>
        <dbReference type="ARBA" id="ARBA00004127"/>
    </source>
</evidence>
<dbReference type="GO" id="GO:0022857">
    <property type="term" value="F:transmembrane transporter activity"/>
    <property type="evidence" value="ECO:0007669"/>
    <property type="project" value="InterPro"/>
</dbReference>
<keyword evidence="9" id="KW-1185">Reference proteome</keyword>
<keyword evidence="2" id="KW-0813">Transport</keyword>
<reference evidence="8 9" key="1">
    <citation type="submission" date="2017-08" db="EMBL/GenBank/DDBJ databases">
        <title>Aliifodinibius alkalisoli sp. nov., isolated from saline alkaline soil.</title>
        <authorList>
            <person name="Liu D."/>
            <person name="Zhang G."/>
        </authorList>
    </citation>
    <scope>NUCLEOTIDE SEQUENCE [LARGE SCALE GENOMIC DNA]</scope>
    <source>
        <strain evidence="8 9">WN023</strain>
    </source>
</reference>
<dbReference type="InterPro" id="IPR020846">
    <property type="entry name" value="MFS_dom"/>
</dbReference>
<dbReference type="AlphaFoldDB" id="A0A2A2G9G0"/>
<evidence type="ECO:0000259" key="7">
    <source>
        <dbReference type="PROSITE" id="PS50850"/>
    </source>
</evidence>
<name>A0A2A2G9G0_9BACT</name>
<gene>
    <name evidence="8" type="ORF">CK503_12205</name>
</gene>
<evidence type="ECO:0000313" key="9">
    <source>
        <dbReference type="Proteomes" id="UP000218831"/>
    </source>
</evidence>
<feature type="transmembrane region" description="Helical" evidence="6">
    <location>
        <begin position="84"/>
        <end position="102"/>
    </location>
</feature>
<evidence type="ECO:0000256" key="6">
    <source>
        <dbReference type="SAM" id="Phobius"/>
    </source>
</evidence>
<feature type="transmembrane region" description="Helical" evidence="6">
    <location>
        <begin position="189"/>
        <end position="208"/>
    </location>
</feature>
<dbReference type="PROSITE" id="PS50850">
    <property type="entry name" value="MFS"/>
    <property type="match status" value="1"/>
</dbReference>
<feature type="transmembrane region" description="Helical" evidence="6">
    <location>
        <begin position="309"/>
        <end position="327"/>
    </location>
</feature>
<sequence length="430" mass="47394">MSQQKKDQTRSLFSWALYDWANSAFFTVIQTFVFATYFMQSVVQDETLGSTLWGNTIGAAGVLIALSAPFVGAIADQMGRRKPWIAWFSLLCILATAGLWFVEPSQDFVILGLVLVFIGTVGSEFAIIFYNAMLPDLASKERMGRWSGWAWGLGYAGGLACLVVALFVFVDVETPPFGLDKEMAEHVRATFLMVSVWYALFSLPLFGFTNDRPRTGIALKKAVKSGWQQLKTSIANVRKYKYIVRFLIARMIFIDALATVFAFGGIYAAGTFDFSEREVLIFGIGLNVTAGLGAVLFAWLDDKLGSRTTMLYSLVGLIVTTTGVLIVTDLTWFWVFGLVLGIFVGPVQAASRTYMARVSPPDLENQMFGLMALSGKVTSFAGPLLVGWLTYFADSQRIGMSVIVVLFVIGFIVLYFVPDAEDARPNEPIT</sequence>
<organism evidence="8 9">
    <name type="scientific">Fodinibius salipaludis</name>
    <dbReference type="NCBI Taxonomy" id="2032627"/>
    <lineage>
        <taxon>Bacteria</taxon>
        <taxon>Pseudomonadati</taxon>
        <taxon>Balneolota</taxon>
        <taxon>Balneolia</taxon>
        <taxon>Balneolales</taxon>
        <taxon>Balneolaceae</taxon>
        <taxon>Fodinibius</taxon>
    </lineage>
</organism>
<dbReference type="InterPro" id="IPR050495">
    <property type="entry name" value="ATG22/LtaA_families"/>
</dbReference>
<protein>
    <submittedName>
        <fullName evidence="8">MFS transporter</fullName>
    </submittedName>
</protein>
<dbReference type="PANTHER" id="PTHR23519:SF1">
    <property type="entry name" value="AUTOPHAGY-RELATED PROTEIN 22"/>
    <property type="match status" value="1"/>
</dbReference>
<keyword evidence="4 6" id="KW-1133">Transmembrane helix</keyword>
<dbReference type="PANTHER" id="PTHR23519">
    <property type="entry name" value="AUTOPHAGY-RELATED PROTEIN 22"/>
    <property type="match status" value="1"/>
</dbReference>
<dbReference type="Gene3D" id="1.20.1250.20">
    <property type="entry name" value="MFS general substrate transporter like domains"/>
    <property type="match status" value="2"/>
</dbReference>
<dbReference type="Proteomes" id="UP000218831">
    <property type="component" value="Unassembled WGS sequence"/>
</dbReference>
<dbReference type="GO" id="GO:0012505">
    <property type="term" value="C:endomembrane system"/>
    <property type="evidence" value="ECO:0007669"/>
    <property type="project" value="UniProtKB-SubCell"/>
</dbReference>
<dbReference type="SUPFAM" id="SSF103473">
    <property type="entry name" value="MFS general substrate transporter"/>
    <property type="match status" value="1"/>
</dbReference>
<dbReference type="RefSeq" id="WP_095607099.1">
    <property type="nucleotide sequence ID" value="NZ_NSKE01000008.1"/>
</dbReference>
<dbReference type="OrthoDB" id="9768783at2"/>
<dbReference type="InterPro" id="IPR036259">
    <property type="entry name" value="MFS_trans_sf"/>
</dbReference>
<feature type="domain" description="Major facilitator superfamily (MFS) profile" evidence="7">
    <location>
        <begin position="242"/>
        <end position="430"/>
    </location>
</feature>
<proteinExistence type="predicted"/>
<comment type="caution">
    <text evidence="8">The sequence shown here is derived from an EMBL/GenBank/DDBJ whole genome shotgun (WGS) entry which is preliminary data.</text>
</comment>
<comment type="subcellular location">
    <subcellularLocation>
        <location evidence="1">Endomembrane system</location>
        <topology evidence="1">Multi-pass membrane protein</topology>
    </subcellularLocation>
</comment>
<evidence type="ECO:0000256" key="3">
    <source>
        <dbReference type="ARBA" id="ARBA00022692"/>
    </source>
</evidence>
<feature type="transmembrane region" description="Helical" evidence="6">
    <location>
        <begin position="367"/>
        <end position="392"/>
    </location>
</feature>